<dbReference type="PROSITE" id="PS50858">
    <property type="entry name" value="BSD"/>
    <property type="match status" value="2"/>
</dbReference>
<dbReference type="SMART" id="SM00751">
    <property type="entry name" value="BSD"/>
    <property type="match status" value="2"/>
</dbReference>
<dbReference type="CDD" id="cd13229">
    <property type="entry name" value="PH_TFIIH"/>
    <property type="match status" value="1"/>
</dbReference>
<reference evidence="8" key="2">
    <citation type="submission" date="2025-09" db="UniProtKB">
        <authorList>
            <consortium name="Ensembl"/>
        </authorList>
    </citation>
    <scope>IDENTIFICATION</scope>
</reference>
<evidence type="ECO:0000313" key="8">
    <source>
        <dbReference type="Ensembl" id="ENSEBUP00000004671.1"/>
    </source>
</evidence>
<dbReference type="SUPFAM" id="SSF140383">
    <property type="entry name" value="BSD domain-like"/>
    <property type="match status" value="2"/>
</dbReference>
<dbReference type="PANTHER" id="PTHR12856">
    <property type="entry name" value="TRANSCRIPTION INITIATION FACTOR IIH-RELATED"/>
    <property type="match status" value="1"/>
</dbReference>
<proteinExistence type="inferred from homology"/>
<dbReference type="InterPro" id="IPR005607">
    <property type="entry name" value="BSD_dom"/>
</dbReference>
<keyword evidence="9" id="KW-1185">Reference proteome</keyword>
<dbReference type="Ensembl" id="ENSEBUT00000005109.1">
    <property type="protein sequence ID" value="ENSEBUP00000004671.1"/>
    <property type="gene ID" value="ENSEBUG00000003245.1"/>
</dbReference>
<evidence type="ECO:0000313" key="9">
    <source>
        <dbReference type="Proteomes" id="UP000694388"/>
    </source>
</evidence>
<comment type="similarity">
    <text evidence="2">Belongs to the TFB1 family.</text>
</comment>
<dbReference type="InterPro" id="IPR035925">
    <property type="entry name" value="BSD_dom_sf"/>
</dbReference>
<evidence type="ECO:0000256" key="5">
    <source>
        <dbReference type="ARBA" id="ARBA00023163"/>
    </source>
</evidence>
<dbReference type="AlphaFoldDB" id="A0A8C4NC01"/>
<keyword evidence="6" id="KW-0539">Nucleus</keyword>
<accession>A0A8C4NC01</accession>
<keyword evidence="3" id="KW-0677">Repeat</keyword>
<dbReference type="InterPro" id="IPR011993">
    <property type="entry name" value="PH-like_dom_sf"/>
</dbReference>
<dbReference type="GO" id="GO:0006289">
    <property type="term" value="P:nucleotide-excision repair"/>
    <property type="evidence" value="ECO:0007669"/>
    <property type="project" value="InterPro"/>
</dbReference>
<dbReference type="GeneTree" id="ENSGT00390000015066"/>
<reference evidence="8" key="1">
    <citation type="submission" date="2025-08" db="UniProtKB">
        <authorList>
            <consortium name="Ensembl"/>
        </authorList>
    </citation>
    <scope>IDENTIFICATION</scope>
</reference>
<name>A0A8C4NC01_EPTBU</name>
<keyword evidence="4" id="KW-0805">Transcription regulation</keyword>
<evidence type="ECO:0000259" key="7">
    <source>
        <dbReference type="PROSITE" id="PS50858"/>
    </source>
</evidence>
<evidence type="ECO:0000256" key="1">
    <source>
        <dbReference type="ARBA" id="ARBA00004123"/>
    </source>
</evidence>
<evidence type="ECO:0000256" key="3">
    <source>
        <dbReference type="ARBA" id="ARBA00022737"/>
    </source>
</evidence>
<dbReference type="InterPro" id="IPR027079">
    <property type="entry name" value="Tfb1/GTF2H1"/>
</dbReference>
<dbReference type="GO" id="GO:0006351">
    <property type="term" value="P:DNA-templated transcription"/>
    <property type="evidence" value="ECO:0007669"/>
    <property type="project" value="InterPro"/>
</dbReference>
<dbReference type="Pfam" id="PF03909">
    <property type="entry name" value="BSD"/>
    <property type="match status" value="1"/>
</dbReference>
<dbReference type="InterPro" id="IPR013876">
    <property type="entry name" value="TFIIH_BTF_p62_N"/>
</dbReference>
<sequence>MFCLWMAAQKISPDGKTKVQLQLVLHSGEAVTLHFARDGDSAKKDRDGVKDLLQQLLPRFRNQANQQLEEKNRLLQDDPVLFDLYKELVVGKVISADEFWSNRMSEPGPGATVPGTKQNVGVSAAFLADVKPQADGCNGLKYNLTADIIESIFRTYPAVRQKYTEHVPGLLSEAEFWTQFFQSHYFHRDRTAVSTQDIFSECARQDNKELMDVIGQGVVKPQLDLNNMDDAALEEGYGTAGLPASAGSRGSRESSNSAIIRRFNHHSAMVLLAGRTDRQIPGENVEDANGTDEMQPPSKMLRTATSAGDYVDFEETAQSFAVSLNLKKADRYHHGPVPLLSQHYCTGDEIMAAISALHQEMAEYKPQLAQALTSKAAGQAIAALSPGGSMMQEVGQIPADLLAGPTERQELRQLYLGLSELLRHFWACFPISSLALQDKVIRMKGNLERFETTKIKPFEDKLSKSQQNSNVSRSVDRRWFNFQFFEEELPDCFHSVRSAVDCRNLSSSFAAHKPPA</sequence>
<feature type="domain" description="BSD" evidence="7">
    <location>
        <begin position="136"/>
        <end position="188"/>
    </location>
</feature>
<dbReference type="Gene3D" id="6.10.140.1200">
    <property type="match status" value="1"/>
</dbReference>
<dbReference type="Pfam" id="PF08567">
    <property type="entry name" value="PH_TFIIH"/>
    <property type="match status" value="1"/>
</dbReference>
<comment type="subcellular location">
    <subcellularLocation>
        <location evidence="1">Nucleus</location>
    </subcellularLocation>
</comment>
<feature type="domain" description="BSD" evidence="7">
    <location>
        <begin position="56"/>
        <end position="104"/>
    </location>
</feature>
<dbReference type="GO" id="GO:0000439">
    <property type="term" value="C:transcription factor TFIIH core complex"/>
    <property type="evidence" value="ECO:0007669"/>
    <property type="project" value="InterPro"/>
</dbReference>
<dbReference type="Gene3D" id="2.30.29.30">
    <property type="entry name" value="Pleckstrin-homology domain (PH domain)/Phosphotyrosine-binding domain (PTB)"/>
    <property type="match status" value="1"/>
</dbReference>
<dbReference type="Proteomes" id="UP000694388">
    <property type="component" value="Unplaced"/>
</dbReference>
<protein>
    <submittedName>
        <fullName evidence="8">General transcription factor IIH, polypeptide 1</fullName>
    </submittedName>
</protein>
<evidence type="ECO:0000256" key="2">
    <source>
        <dbReference type="ARBA" id="ARBA00009448"/>
    </source>
</evidence>
<dbReference type="SUPFAM" id="SSF50729">
    <property type="entry name" value="PH domain-like"/>
    <property type="match status" value="1"/>
</dbReference>
<organism evidence="8 9">
    <name type="scientific">Eptatretus burgeri</name>
    <name type="common">Inshore hagfish</name>
    <dbReference type="NCBI Taxonomy" id="7764"/>
    <lineage>
        <taxon>Eukaryota</taxon>
        <taxon>Metazoa</taxon>
        <taxon>Chordata</taxon>
        <taxon>Craniata</taxon>
        <taxon>Vertebrata</taxon>
        <taxon>Cyclostomata</taxon>
        <taxon>Myxini</taxon>
        <taxon>Myxiniformes</taxon>
        <taxon>Myxinidae</taxon>
        <taxon>Eptatretinae</taxon>
        <taxon>Eptatretus</taxon>
    </lineage>
</organism>
<keyword evidence="5" id="KW-0804">Transcription</keyword>
<evidence type="ECO:0000256" key="4">
    <source>
        <dbReference type="ARBA" id="ARBA00023015"/>
    </source>
</evidence>
<evidence type="ECO:0000256" key="6">
    <source>
        <dbReference type="ARBA" id="ARBA00023242"/>
    </source>
</evidence>